<sequence>MTAGRPRGRPRRGPSLNQTGANTKRSKPMAAVTLLQASEMALGNDEVKRAAIIELFATPDILRVIPFLDIQGGAYTYLQEGQLSGVAFRGINESYDTSTGVINPQVERLRIVGGDLDVDKSLLKTHGANVRSQQERMKVKALSLYLAGKIINGDSEADPREFDGLRKRITGSQLFPAGATAGGDALSLAILDEAIDAVDGATHLIMSKRMRNLLAQSANNPNVTGYVTWDKDEFGMRVMRYADLPILVTDYDDKNQQVIDFNEACPGGGSAVGTSIYVVNIGDEGVVGLQNGVMEIEDLGEIDAKPVLRTRVEWLVSLAVLSGRSAARVWGIKKAAVTR</sequence>
<organism evidence="2 3">
    <name type="scientific">Caulobacter phage Ccr34</name>
    <dbReference type="NCBI Taxonomy" id="1959739"/>
    <lineage>
        <taxon>Viruses</taxon>
        <taxon>Duplodnaviria</taxon>
        <taxon>Heunggongvirae</taxon>
        <taxon>Uroviricota</taxon>
        <taxon>Caudoviricetes</taxon>
        <taxon>Jeanschmidtviridae</taxon>
        <taxon>Shapirovirus</taxon>
        <taxon>Shapirovirus cbk</taxon>
    </lineage>
</organism>
<gene>
    <name evidence="2" type="ORF">Ccr34_gp069</name>
</gene>
<proteinExistence type="predicted"/>
<evidence type="ECO:0000256" key="1">
    <source>
        <dbReference type="SAM" id="MobiDB-lite"/>
    </source>
</evidence>
<feature type="compositionally biased region" description="Basic residues" evidence="1">
    <location>
        <begin position="1"/>
        <end position="12"/>
    </location>
</feature>
<dbReference type="InterPro" id="IPR048813">
    <property type="entry name" value="GP7-like"/>
</dbReference>
<feature type="region of interest" description="Disordered" evidence="1">
    <location>
        <begin position="1"/>
        <end position="28"/>
    </location>
</feature>
<reference evidence="3" key="1">
    <citation type="journal article" date="2017" name="Curr. Microbiol.">
        <title>Genomic Diversity of Type B3 Bacteriophages of Caulobacter crescentus.</title>
        <authorList>
            <person name="Ash K.T."/>
            <person name="Drake K.M."/>
            <person name="Gibbs W.S."/>
            <person name="Ely B."/>
        </authorList>
    </citation>
    <scope>NUCLEOTIDE SEQUENCE [LARGE SCALE GENOMIC DNA]</scope>
</reference>
<evidence type="ECO:0000313" key="3">
    <source>
        <dbReference type="Proteomes" id="UP000222131"/>
    </source>
</evidence>
<dbReference type="Proteomes" id="UP000222131">
    <property type="component" value="Genome"/>
</dbReference>
<name>A0A1V0EEJ1_9CAUD</name>
<accession>A0A1V0EEJ1</accession>
<dbReference type="EMBL" id="KY555147">
    <property type="protein sequence ID" value="ARB15318.1"/>
    <property type="molecule type" value="Genomic_DNA"/>
</dbReference>
<evidence type="ECO:0000313" key="2">
    <source>
        <dbReference type="EMBL" id="ARB15318.1"/>
    </source>
</evidence>
<protein>
    <submittedName>
        <fullName evidence="2">Major capsid protein</fullName>
    </submittedName>
</protein>
<dbReference type="NCBIfam" id="NF045672">
    <property type="entry name" value="MCP_gp7_epsi_15"/>
    <property type="match status" value="1"/>
</dbReference>